<dbReference type="Proteomes" id="UP000651271">
    <property type="component" value="Unassembled WGS sequence"/>
</dbReference>
<keyword evidence="2" id="KW-1185">Reference proteome</keyword>
<dbReference type="RefSeq" id="WP_190302719.1">
    <property type="nucleotide sequence ID" value="NZ_JACOIJ010000032.1"/>
</dbReference>
<sequence>MKGTEQKDQIRSDVSNHALFSQLDEVQQRVITSDVYVHWFWGIKDLANRDRNRTAELIKNHSHINAEFKPIYLDIL</sequence>
<proteinExistence type="predicted"/>
<reference evidence="1 2" key="1">
    <citation type="submission" date="2020-08" db="EMBL/GenBank/DDBJ databases">
        <title>Sphingobacterium sp. DN04309 isolated from aquaculture water.</title>
        <authorList>
            <person name="Zhang M."/>
        </authorList>
    </citation>
    <scope>NUCLEOTIDE SEQUENCE [LARGE SCALE GENOMIC DNA]</scope>
    <source>
        <strain evidence="1 2">DN04309</strain>
    </source>
</reference>
<evidence type="ECO:0000313" key="2">
    <source>
        <dbReference type="Proteomes" id="UP000651271"/>
    </source>
</evidence>
<protein>
    <submittedName>
        <fullName evidence="1">Uncharacterized protein</fullName>
    </submittedName>
</protein>
<gene>
    <name evidence="1" type="ORF">H8B04_13750</name>
</gene>
<evidence type="ECO:0000313" key="1">
    <source>
        <dbReference type="EMBL" id="MBD1430609.1"/>
    </source>
</evidence>
<comment type="caution">
    <text evidence="1">The sequence shown here is derived from an EMBL/GenBank/DDBJ whole genome shotgun (WGS) entry which is preliminary data.</text>
</comment>
<organism evidence="1 2">
    <name type="scientific">Sphingobacterium litopenaei</name>
    <dbReference type="NCBI Taxonomy" id="2763500"/>
    <lineage>
        <taxon>Bacteria</taxon>
        <taxon>Pseudomonadati</taxon>
        <taxon>Bacteroidota</taxon>
        <taxon>Sphingobacteriia</taxon>
        <taxon>Sphingobacteriales</taxon>
        <taxon>Sphingobacteriaceae</taxon>
        <taxon>Sphingobacterium</taxon>
    </lineage>
</organism>
<name>A0ABR7YH98_9SPHI</name>
<accession>A0ABR7YH98</accession>
<dbReference type="EMBL" id="JACOIJ010000032">
    <property type="protein sequence ID" value="MBD1430609.1"/>
    <property type="molecule type" value="Genomic_DNA"/>
</dbReference>